<comment type="caution">
    <text evidence="2">The sequence shown here is derived from an EMBL/GenBank/DDBJ whole genome shotgun (WGS) entry which is preliminary data.</text>
</comment>
<reference evidence="2 3" key="1">
    <citation type="submission" date="2011-08" db="EMBL/GenBank/DDBJ databases">
        <authorList>
            <person name="Weinstock G."/>
            <person name="Sodergren E."/>
            <person name="Clifton S."/>
            <person name="Fulton L."/>
            <person name="Fulton B."/>
            <person name="Courtney L."/>
            <person name="Fronick C."/>
            <person name="Harrison M."/>
            <person name="Strong C."/>
            <person name="Farmer C."/>
            <person name="Delahaunty K."/>
            <person name="Markovic C."/>
            <person name="Hall O."/>
            <person name="Minx P."/>
            <person name="Tomlinson C."/>
            <person name="Mitreva M."/>
            <person name="Hou S."/>
            <person name="Chen J."/>
            <person name="Wollam A."/>
            <person name="Pepin K.H."/>
            <person name="Johnson M."/>
            <person name="Bhonagiri V."/>
            <person name="Zhang X."/>
            <person name="Suruliraj S."/>
            <person name="Warren W."/>
            <person name="Chinwalla A."/>
            <person name="Mardis E.R."/>
            <person name="Wilson R.K."/>
        </authorList>
    </citation>
    <scope>NUCLEOTIDE SEQUENCE [LARGE SCALE GENOMIC DNA]</scope>
    <source>
        <strain evidence="2 3">F0432</strain>
    </source>
</reference>
<keyword evidence="1" id="KW-1133">Transmembrane helix</keyword>
<organism evidence="2 3">
    <name type="scientific">Cardiobacterium valvarum F0432</name>
    <dbReference type="NCBI Taxonomy" id="797473"/>
    <lineage>
        <taxon>Bacteria</taxon>
        <taxon>Pseudomonadati</taxon>
        <taxon>Pseudomonadota</taxon>
        <taxon>Gammaproteobacteria</taxon>
        <taxon>Cardiobacteriales</taxon>
        <taxon>Cardiobacteriaceae</taxon>
        <taxon>Cardiobacterium</taxon>
    </lineage>
</organism>
<gene>
    <name evidence="2" type="ORF">HMPREF9080_02985</name>
</gene>
<name>G9ZJL5_9GAMM</name>
<evidence type="ECO:0000256" key="1">
    <source>
        <dbReference type="SAM" id="Phobius"/>
    </source>
</evidence>
<feature type="non-terminal residue" evidence="2">
    <location>
        <position position="136"/>
    </location>
</feature>
<feature type="transmembrane region" description="Helical" evidence="1">
    <location>
        <begin position="58"/>
        <end position="81"/>
    </location>
</feature>
<dbReference type="EMBL" id="AGCM01000193">
    <property type="protein sequence ID" value="EHM49736.1"/>
    <property type="molecule type" value="Genomic_DNA"/>
</dbReference>
<dbReference type="STRING" id="797473.HMPREF9080_02985"/>
<keyword evidence="1" id="KW-0812">Transmembrane</keyword>
<protein>
    <submittedName>
        <fullName evidence="2">Uncharacterized protein</fullName>
    </submittedName>
</protein>
<dbReference type="AlphaFoldDB" id="G9ZJL5"/>
<keyword evidence="1" id="KW-0472">Membrane</keyword>
<dbReference type="Proteomes" id="UP000004750">
    <property type="component" value="Unassembled WGS sequence"/>
</dbReference>
<dbReference type="HOGENOM" id="CLU_1879709_0_0_6"/>
<evidence type="ECO:0000313" key="2">
    <source>
        <dbReference type="EMBL" id="EHM49736.1"/>
    </source>
</evidence>
<sequence length="136" mass="14491">MLDFLSLFPARQVNSAARRESGIYPAWRLLLLCWVCRGDAVFILHFNALNMAVAFRQVVAFMAARGVIVVAFAGADGHFLFAAVQGDVASARIGADMAKAYAVLIVVFFGDGDGLAAFAFAEFGDFGGIDEGNSAF</sequence>
<feature type="transmembrane region" description="Helical" evidence="1">
    <location>
        <begin position="101"/>
        <end position="121"/>
    </location>
</feature>
<accession>G9ZJL5</accession>
<proteinExistence type="predicted"/>
<evidence type="ECO:0000313" key="3">
    <source>
        <dbReference type="Proteomes" id="UP000004750"/>
    </source>
</evidence>